<keyword evidence="13" id="KW-1185">Reference proteome</keyword>
<dbReference type="GO" id="GO:0005886">
    <property type="term" value="C:plasma membrane"/>
    <property type="evidence" value="ECO:0007669"/>
    <property type="project" value="UniProtKB-SubCell"/>
</dbReference>
<feature type="transmembrane region" description="Helical" evidence="11">
    <location>
        <begin position="743"/>
        <end position="762"/>
    </location>
</feature>
<dbReference type="NCBIfam" id="TIGR00813">
    <property type="entry name" value="sss"/>
    <property type="match status" value="1"/>
</dbReference>
<dbReference type="InterPro" id="IPR038377">
    <property type="entry name" value="Na/Glc_symporter_sf"/>
</dbReference>
<evidence type="ECO:0000256" key="9">
    <source>
        <dbReference type="ARBA" id="ARBA00023136"/>
    </source>
</evidence>
<dbReference type="GO" id="GO:0006814">
    <property type="term" value="P:sodium ion transport"/>
    <property type="evidence" value="ECO:0007669"/>
    <property type="project" value="UniProtKB-KW"/>
</dbReference>
<dbReference type="CDD" id="cd11495">
    <property type="entry name" value="SLC5sbd_NIS-like_u3"/>
    <property type="match status" value="1"/>
</dbReference>
<keyword evidence="6 11" id="KW-1133">Transmembrane helix</keyword>
<evidence type="ECO:0000256" key="1">
    <source>
        <dbReference type="ARBA" id="ARBA00004651"/>
    </source>
</evidence>
<evidence type="ECO:0000256" key="11">
    <source>
        <dbReference type="SAM" id="Phobius"/>
    </source>
</evidence>
<evidence type="ECO:0000256" key="2">
    <source>
        <dbReference type="ARBA" id="ARBA00006434"/>
    </source>
</evidence>
<protein>
    <submittedName>
        <fullName evidence="12">Solute:sodium symporter (SSS) family transporter</fullName>
    </submittedName>
</protein>
<organism evidence="12 13">
    <name type="scientific">Parabacteroides gordonii MS-1 = DSM 23371</name>
    <dbReference type="NCBI Taxonomy" id="1203610"/>
    <lineage>
        <taxon>Bacteria</taxon>
        <taxon>Pseudomonadati</taxon>
        <taxon>Bacteroidota</taxon>
        <taxon>Bacteroidia</taxon>
        <taxon>Bacteroidales</taxon>
        <taxon>Tannerellaceae</taxon>
        <taxon>Parabacteroides</taxon>
    </lineage>
</organism>
<feature type="transmembrane region" description="Helical" evidence="11">
    <location>
        <begin position="445"/>
        <end position="463"/>
    </location>
</feature>
<dbReference type="PANTHER" id="PTHR42985">
    <property type="entry name" value="SODIUM-COUPLED MONOCARBOXYLATE TRANSPORTER"/>
    <property type="match status" value="1"/>
</dbReference>
<dbReference type="SUPFAM" id="SSF117281">
    <property type="entry name" value="Kelch motif"/>
    <property type="match status" value="1"/>
</dbReference>
<dbReference type="EMBL" id="AQHW01000025">
    <property type="protein sequence ID" value="KKB49249.1"/>
    <property type="molecule type" value="Genomic_DNA"/>
</dbReference>
<proteinExistence type="inferred from homology"/>
<feature type="transmembrane region" description="Helical" evidence="11">
    <location>
        <begin position="639"/>
        <end position="664"/>
    </location>
</feature>
<keyword evidence="10" id="KW-0739">Sodium transport</keyword>
<feature type="transmembrane region" description="Helical" evidence="11">
    <location>
        <begin position="484"/>
        <end position="512"/>
    </location>
</feature>
<evidence type="ECO:0000256" key="7">
    <source>
        <dbReference type="ARBA" id="ARBA00023053"/>
    </source>
</evidence>
<dbReference type="AlphaFoldDB" id="A0A0F5IUM6"/>
<keyword evidence="9 11" id="KW-0472">Membrane</keyword>
<comment type="subcellular location">
    <subcellularLocation>
        <location evidence="1">Cell membrane</location>
        <topology evidence="1">Multi-pass membrane protein</topology>
    </subcellularLocation>
</comment>
<keyword evidence="4" id="KW-1003">Cell membrane</keyword>
<keyword evidence="8" id="KW-0406">Ion transport</keyword>
<dbReference type="Pfam" id="PF00474">
    <property type="entry name" value="SSF"/>
    <property type="match status" value="1"/>
</dbReference>
<dbReference type="HOGENOM" id="CLU_334862_0_0_10"/>
<keyword evidence="5 11" id="KW-0812">Transmembrane</keyword>
<evidence type="ECO:0000256" key="5">
    <source>
        <dbReference type="ARBA" id="ARBA00022692"/>
    </source>
</evidence>
<dbReference type="STRING" id="1203610.HMPREF1536_04313"/>
<evidence type="ECO:0000313" key="13">
    <source>
        <dbReference type="Proteomes" id="UP000033035"/>
    </source>
</evidence>
<feature type="transmembrane region" description="Helical" evidence="11">
    <location>
        <begin position="798"/>
        <end position="817"/>
    </location>
</feature>
<comment type="caution">
    <text evidence="12">The sequence shown here is derived from an EMBL/GenBank/DDBJ whole genome shotgun (WGS) entry which is preliminary data.</text>
</comment>
<evidence type="ECO:0000313" key="12">
    <source>
        <dbReference type="EMBL" id="KKB49249.1"/>
    </source>
</evidence>
<reference evidence="12 13" key="1">
    <citation type="submission" date="2013-04" db="EMBL/GenBank/DDBJ databases">
        <title>The Genome Sequence of Parabacteroides gordonii DSM 23371.</title>
        <authorList>
            <consortium name="The Broad Institute Genomics Platform"/>
            <person name="Earl A."/>
            <person name="Ward D."/>
            <person name="Feldgarden M."/>
            <person name="Gevers D."/>
            <person name="Martens E."/>
            <person name="Sakamoto M."/>
            <person name="Benno Y."/>
            <person name="Suzuki N."/>
            <person name="Matsunaga N."/>
            <person name="Koshihara K."/>
            <person name="Seki M."/>
            <person name="Komiya H."/>
            <person name="Walker B."/>
            <person name="Young S."/>
            <person name="Zeng Q."/>
            <person name="Gargeya S."/>
            <person name="Fitzgerald M."/>
            <person name="Haas B."/>
            <person name="Abouelleil A."/>
            <person name="Allen A.W."/>
            <person name="Alvarado L."/>
            <person name="Arachchi H.M."/>
            <person name="Berlin A.M."/>
            <person name="Chapman S.B."/>
            <person name="Gainer-Dewar J."/>
            <person name="Goldberg J."/>
            <person name="Griggs A."/>
            <person name="Gujja S."/>
            <person name="Hansen M."/>
            <person name="Howarth C."/>
            <person name="Imamovic A."/>
            <person name="Ireland A."/>
            <person name="Larimer J."/>
            <person name="McCowan C."/>
            <person name="Murphy C."/>
            <person name="Pearson M."/>
            <person name="Poon T.W."/>
            <person name="Priest M."/>
            <person name="Roberts A."/>
            <person name="Saif S."/>
            <person name="Shea T."/>
            <person name="Sisk P."/>
            <person name="Sykes S."/>
            <person name="Wortman J."/>
            <person name="Nusbaum C."/>
            <person name="Birren B."/>
        </authorList>
    </citation>
    <scope>NUCLEOTIDE SEQUENCE [LARGE SCALE GENOMIC DNA]</scope>
    <source>
        <strain evidence="12 13">MS-1</strain>
    </source>
</reference>
<evidence type="ECO:0000256" key="6">
    <source>
        <dbReference type="ARBA" id="ARBA00022989"/>
    </source>
</evidence>
<dbReference type="RefSeq" id="WP_028729188.1">
    <property type="nucleotide sequence ID" value="NZ_KE386763.1"/>
</dbReference>
<evidence type="ECO:0000256" key="8">
    <source>
        <dbReference type="ARBA" id="ARBA00023065"/>
    </source>
</evidence>
<dbReference type="InterPro" id="IPR056734">
    <property type="entry name" value="NANM"/>
</dbReference>
<evidence type="ECO:0000256" key="3">
    <source>
        <dbReference type="ARBA" id="ARBA00022448"/>
    </source>
</evidence>
<dbReference type="PANTHER" id="PTHR42985:SF40">
    <property type="entry name" value="LD47995P-RELATED"/>
    <property type="match status" value="1"/>
</dbReference>
<dbReference type="InterPro" id="IPR015915">
    <property type="entry name" value="Kelch-typ_b-propeller"/>
</dbReference>
<feature type="transmembrane region" description="Helical" evidence="11">
    <location>
        <begin position="684"/>
        <end position="706"/>
    </location>
</feature>
<comment type="similarity">
    <text evidence="2">Belongs to the sodium:solute symporter (SSF) (TC 2.A.21) family.</text>
</comment>
<keyword evidence="3" id="KW-0813">Transport</keyword>
<dbReference type="InterPro" id="IPR051163">
    <property type="entry name" value="Sodium:Solute_Symporter_SSF"/>
</dbReference>
<feature type="transmembrane region" description="Helical" evidence="11">
    <location>
        <begin position="774"/>
        <end position="791"/>
    </location>
</feature>
<name>A0A0F5IUM6_9BACT</name>
<dbReference type="PATRIC" id="fig|1203610.3.peg.4390"/>
<feature type="transmembrane region" description="Helical" evidence="11">
    <location>
        <begin position="599"/>
        <end position="618"/>
    </location>
</feature>
<accession>A0A0F5IUM6</accession>
<evidence type="ECO:0000256" key="10">
    <source>
        <dbReference type="ARBA" id="ARBA00023201"/>
    </source>
</evidence>
<dbReference type="InterPro" id="IPR001734">
    <property type="entry name" value="Na/solute_symporter"/>
</dbReference>
<feature type="transmembrane region" description="Helical" evidence="11">
    <location>
        <begin position="413"/>
        <end position="433"/>
    </location>
</feature>
<dbReference type="Proteomes" id="UP000033035">
    <property type="component" value="Unassembled WGS sequence"/>
</dbReference>
<evidence type="ECO:0000256" key="4">
    <source>
        <dbReference type="ARBA" id="ARBA00022475"/>
    </source>
</evidence>
<dbReference type="GO" id="GO:0015293">
    <property type="term" value="F:symporter activity"/>
    <property type="evidence" value="ECO:0007669"/>
    <property type="project" value="TreeGrafter"/>
</dbReference>
<dbReference type="PROSITE" id="PS50283">
    <property type="entry name" value="NA_SOLUT_SYMP_3"/>
    <property type="match status" value="1"/>
</dbReference>
<dbReference type="Gene3D" id="2.120.10.80">
    <property type="entry name" value="Kelch-type beta propeller"/>
    <property type="match status" value="1"/>
</dbReference>
<feature type="transmembrane region" description="Helical" evidence="11">
    <location>
        <begin position="518"/>
        <end position="537"/>
    </location>
</feature>
<feature type="transmembrane region" description="Helical" evidence="11">
    <location>
        <begin position="549"/>
        <end position="570"/>
    </location>
</feature>
<gene>
    <name evidence="12" type="ORF">HMPREF1536_04313</name>
</gene>
<sequence length="863" mass="94965">MSNTFKIKTLFWICLFTVFQVKANTRSISSEYPDMEKIEWSNTLALPEINGKANIGIAGAFSGFIGSNLLVGGGANFPDATPWNGGHKTWWNTLYYINVQDPDAKWNIIKECLPRTLAYGNSIELPSGILCIGGCDSTQCYSDVFLLQLKDGKVKIDTDWPSLPVPLANSTGVLLDNKIYIAGGQERMDVQEANGHFFMLDLANSKKGWKTLPTWPGAPRGYAVSAAQSDGFDKCFYLFSGRNYKADGSVEVLTDGFAYNPRLNIWKKLDLQFPVMAGTAIATGANHILFLGGVPQLISGSDKHPGFDNTVRLYHTITNTLIEKETAPYSIPVTTNIARKDNSFYLTSGEIKPGIRTPQILKGEIIPFEKGLGVVNTIVIILYFASLAWIGYYFSKKQKNTDDYFKGGGRLPWWAVGLSIFGTSLSAITFMSIPAKSYSSDWSYMLVNAGILMVVPIILYLFIPFYRKLNVTTAYEYLEQRFNSLIRVICSLAFILFQIGRMGIVLFLPAIALNVVTGFDIFLCIGLMGILSLIYTMMGGIEAVVWTDALQVVVLLGGAILVVIIAVANIPDGFSGVIREAASDNKFDLGSLNFDLKQSTLWTVLIATFFTNLTTYGTDQTMVQRYMTTETEKQAKKSVLTNAFLTIPATLLFFFVGTVLYVYYKHSPAELSLTITDGDAILPWYIYSELPQGVTGLLISGIFAAAMSTLSSSMNSAATAYIVDIHSKIVTDDSKNSLHAAKISTLLLGIAGIAFAYTMATWEIKSLWDEFNKILGIILGSLGGLFLLGMITRRANATGALCGIIGSIFIQLIMIHFQYVHLLLYTTTGFISCFVIGYIASLVIPGHKKNIDHLTIYKIFSKK</sequence>
<feature type="transmembrane region" description="Helical" evidence="11">
    <location>
        <begin position="823"/>
        <end position="844"/>
    </location>
</feature>
<feature type="transmembrane region" description="Helical" evidence="11">
    <location>
        <begin position="371"/>
        <end position="392"/>
    </location>
</feature>
<dbReference type="Pfam" id="PF24996">
    <property type="entry name" value="NANM"/>
    <property type="match status" value="2"/>
</dbReference>
<keyword evidence="7" id="KW-0915">Sodium</keyword>
<dbReference type="Gene3D" id="1.20.1730.10">
    <property type="entry name" value="Sodium/glucose cotransporter"/>
    <property type="match status" value="1"/>
</dbReference>